<dbReference type="GO" id="GO:0005315">
    <property type="term" value="F:phosphate transmembrane transporter activity"/>
    <property type="evidence" value="ECO:0007669"/>
    <property type="project" value="InterPro"/>
</dbReference>
<keyword evidence="6 9" id="KW-0812">Transmembrane</keyword>
<comment type="caution">
    <text evidence="11">The sequence shown here is derived from an EMBL/GenBank/DDBJ whole genome shotgun (WGS) entry which is preliminary data.</text>
</comment>
<dbReference type="PANTHER" id="PTHR43470">
    <property type="entry name" value="PHOSPHATE TRANSPORT SYSTEM PERMEASE PROTEIN PSTA-RELATED"/>
    <property type="match status" value="1"/>
</dbReference>
<protein>
    <recommendedName>
        <fullName evidence="3 9">Phosphate transport system permease protein PstA</fullName>
    </recommendedName>
</protein>
<gene>
    <name evidence="11" type="primary">pstA</name>
    <name evidence="11" type="ORF">H9982_03945</name>
</gene>
<dbReference type="AlphaFoldDB" id="A0A9D2APQ7"/>
<accession>A0A9D2APQ7</accession>
<keyword evidence="5 9" id="KW-1003">Cell membrane</keyword>
<dbReference type="EMBL" id="DXFB01000107">
    <property type="protein sequence ID" value="HIX45353.1"/>
    <property type="molecule type" value="Genomic_DNA"/>
</dbReference>
<sequence length="295" mass="32293">MKSVEYPARYAARKRSAQRVAFLLFRFLSLFVAFILFAILGFIIYKGAGVLSWDFLTEAPSDGMTSGGIFPAIVGTLYLMLGSAIVAFPIGIMSGIYMSEFASKGWVVKLIRHMTNNLSGVPSIVFGLFGMALFVKYLNFGDSILAGSLTLGLLSLPLVIRTTEEALKDIPDSMREGSLALGASKLQTIWRVILPMGMPRIITGLILSLGRVSGETAPILFTCAAYFFPQLPASIFDQCMALPYHLYVLSTSGTDMEAQQPIAYGTALVLIIIILIKNLLSGVLRRYFENKLKMK</sequence>
<keyword evidence="4" id="KW-0813">Transport</keyword>
<evidence type="ECO:0000256" key="2">
    <source>
        <dbReference type="ARBA" id="ARBA00007069"/>
    </source>
</evidence>
<evidence type="ECO:0000256" key="9">
    <source>
        <dbReference type="RuleBase" id="RU363043"/>
    </source>
</evidence>
<feature type="transmembrane region" description="Helical" evidence="9">
    <location>
        <begin position="201"/>
        <end position="228"/>
    </location>
</feature>
<feature type="transmembrane region" description="Helical" evidence="9">
    <location>
        <begin position="262"/>
        <end position="284"/>
    </location>
</feature>
<evidence type="ECO:0000256" key="6">
    <source>
        <dbReference type="ARBA" id="ARBA00022692"/>
    </source>
</evidence>
<feature type="transmembrane region" description="Helical" evidence="9">
    <location>
        <begin position="118"/>
        <end position="138"/>
    </location>
</feature>
<comment type="caution">
    <text evidence="9">Lacks conserved residue(s) required for the propagation of feature annotation.</text>
</comment>
<comment type="similarity">
    <text evidence="2 9">Belongs to the binding-protein-dependent transport system permease family. CysTW subfamily.</text>
</comment>
<keyword evidence="7 9" id="KW-1133">Transmembrane helix</keyword>
<dbReference type="Pfam" id="PF00528">
    <property type="entry name" value="BPD_transp_1"/>
    <property type="match status" value="1"/>
</dbReference>
<feature type="domain" description="ABC transmembrane type-1" evidence="10">
    <location>
        <begin position="73"/>
        <end position="281"/>
    </location>
</feature>
<dbReference type="InterPro" id="IPR000515">
    <property type="entry name" value="MetI-like"/>
</dbReference>
<evidence type="ECO:0000256" key="7">
    <source>
        <dbReference type="ARBA" id="ARBA00022989"/>
    </source>
</evidence>
<keyword evidence="8 9" id="KW-0472">Membrane</keyword>
<evidence type="ECO:0000256" key="4">
    <source>
        <dbReference type="ARBA" id="ARBA00022448"/>
    </source>
</evidence>
<reference evidence="11" key="1">
    <citation type="journal article" date="2021" name="PeerJ">
        <title>Extensive microbial diversity within the chicken gut microbiome revealed by metagenomics and culture.</title>
        <authorList>
            <person name="Gilroy R."/>
            <person name="Ravi A."/>
            <person name="Getino M."/>
            <person name="Pursley I."/>
            <person name="Horton D.L."/>
            <person name="Alikhan N.F."/>
            <person name="Baker D."/>
            <person name="Gharbi K."/>
            <person name="Hall N."/>
            <person name="Watson M."/>
            <person name="Adriaenssens E.M."/>
            <person name="Foster-Nyarko E."/>
            <person name="Jarju S."/>
            <person name="Secka A."/>
            <person name="Antonio M."/>
            <person name="Oren A."/>
            <person name="Chaudhuri R.R."/>
            <person name="La Ragione R."/>
            <person name="Hildebrand F."/>
            <person name="Pallen M.J."/>
        </authorList>
    </citation>
    <scope>NUCLEOTIDE SEQUENCE</scope>
    <source>
        <strain evidence="11">ChiHjej12B11-16260</strain>
    </source>
</reference>
<name>A0A9D2APQ7_9BACT</name>
<dbReference type="InterPro" id="IPR035906">
    <property type="entry name" value="MetI-like_sf"/>
</dbReference>
<comment type="subcellular location">
    <subcellularLocation>
        <location evidence="1 9">Cell membrane</location>
        <topology evidence="1 9">Multi-pass membrane protein</topology>
    </subcellularLocation>
</comment>
<dbReference type="Proteomes" id="UP000824246">
    <property type="component" value="Unassembled WGS sequence"/>
</dbReference>
<dbReference type="GO" id="GO:0035435">
    <property type="term" value="P:phosphate ion transmembrane transport"/>
    <property type="evidence" value="ECO:0007669"/>
    <property type="project" value="InterPro"/>
</dbReference>
<dbReference type="PROSITE" id="PS50928">
    <property type="entry name" value="ABC_TM1"/>
    <property type="match status" value="1"/>
</dbReference>
<evidence type="ECO:0000256" key="1">
    <source>
        <dbReference type="ARBA" id="ARBA00004651"/>
    </source>
</evidence>
<dbReference type="Gene3D" id="1.10.3720.10">
    <property type="entry name" value="MetI-like"/>
    <property type="match status" value="1"/>
</dbReference>
<feature type="transmembrane region" description="Helical" evidence="9">
    <location>
        <begin position="69"/>
        <end position="97"/>
    </location>
</feature>
<dbReference type="NCBIfam" id="TIGR00974">
    <property type="entry name" value="3a0107s02c"/>
    <property type="match status" value="1"/>
</dbReference>
<evidence type="ECO:0000259" key="10">
    <source>
        <dbReference type="PROSITE" id="PS50928"/>
    </source>
</evidence>
<dbReference type="SUPFAM" id="SSF161098">
    <property type="entry name" value="MetI-like"/>
    <property type="match status" value="1"/>
</dbReference>
<evidence type="ECO:0000313" key="12">
    <source>
        <dbReference type="Proteomes" id="UP000824246"/>
    </source>
</evidence>
<evidence type="ECO:0000256" key="5">
    <source>
        <dbReference type="ARBA" id="ARBA00022475"/>
    </source>
</evidence>
<evidence type="ECO:0000313" key="11">
    <source>
        <dbReference type="EMBL" id="HIX45353.1"/>
    </source>
</evidence>
<dbReference type="GO" id="GO:0005886">
    <property type="term" value="C:plasma membrane"/>
    <property type="evidence" value="ECO:0007669"/>
    <property type="project" value="UniProtKB-SubCell"/>
</dbReference>
<dbReference type="InterPro" id="IPR005672">
    <property type="entry name" value="Phosphate_PstA"/>
</dbReference>
<feature type="transmembrane region" description="Helical" evidence="9">
    <location>
        <begin position="20"/>
        <end position="45"/>
    </location>
</feature>
<reference evidence="11" key="2">
    <citation type="submission" date="2021-04" db="EMBL/GenBank/DDBJ databases">
        <authorList>
            <person name="Gilroy R."/>
        </authorList>
    </citation>
    <scope>NUCLEOTIDE SEQUENCE</scope>
    <source>
        <strain evidence="11">ChiHjej12B11-16260</strain>
    </source>
</reference>
<proteinExistence type="inferred from homology"/>
<evidence type="ECO:0000256" key="3">
    <source>
        <dbReference type="ARBA" id="ARBA00016864"/>
    </source>
</evidence>
<dbReference type="PANTHER" id="PTHR43470:SF3">
    <property type="entry name" value="PHOSPHATE TRANSPORT SYSTEM PERMEASE PROTEIN PSTA-RELATED"/>
    <property type="match status" value="1"/>
</dbReference>
<dbReference type="CDD" id="cd06261">
    <property type="entry name" value="TM_PBP2"/>
    <property type="match status" value="1"/>
</dbReference>
<evidence type="ECO:0000256" key="8">
    <source>
        <dbReference type="ARBA" id="ARBA00023136"/>
    </source>
</evidence>
<organism evidence="11 12">
    <name type="scientific">Candidatus Barnesiella excrementipullorum</name>
    <dbReference type="NCBI Taxonomy" id="2838479"/>
    <lineage>
        <taxon>Bacteria</taxon>
        <taxon>Pseudomonadati</taxon>
        <taxon>Bacteroidota</taxon>
        <taxon>Bacteroidia</taxon>
        <taxon>Bacteroidales</taxon>
        <taxon>Barnesiellaceae</taxon>
        <taxon>Barnesiella</taxon>
    </lineage>
</organism>